<dbReference type="HOGENOM" id="CLU_131624_0_0_1"/>
<organism evidence="2 3">
    <name type="scientific">Galerina marginata (strain CBS 339.88)</name>
    <dbReference type="NCBI Taxonomy" id="685588"/>
    <lineage>
        <taxon>Eukaryota</taxon>
        <taxon>Fungi</taxon>
        <taxon>Dikarya</taxon>
        <taxon>Basidiomycota</taxon>
        <taxon>Agaricomycotina</taxon>
        <taxon>Agaricomycetes</taxon>
        <taxon>Agaricomycetidae</taxon>
        <taxon>Agaricales</taxon>
        <taxon>Agaricineae</taxon>
        <taxon>Strophariaceae</taxon>
        <taxon>Galerina</taxon>
    </lineage>
</organism>
<dbReference type="Proteomes" id="UP000027222">
    <property type="component" value="Unassembled WGS sequence"/>
</dbReference>
<dbReference type="AlphaFoldDB" id="A0A067SM34"/>
<evidence type="ECO:0000256" key="1">
    <source>
        <dbReference type="SAM" id="MobiDB-lite"/>
    </source>
</evidence>
<keyword evidence="3" id="KW-1185">Reference proteome</keyword>
<name>A0A067SM34_GALM3</name>
<proteinExistence type="predicted"/>
<gene>
    <name evidence="2" type="ORF">GALMADRAFT_143325</name>
</gene>
<evidence type="ECO:0000313" key="3">
    <source>
        <dbReference type="Proteomes" id="UP000027222"/>
    </source>
</evidence>
<feature type="compositionally biased region" description="Basic residues" evidence="1">
    <location>
        <begin position="36"/>
        <end position="48"/>
    </location>
</feature>
<dbReference type="EMBL" id="KL142390">
    <property type="protein sequence ID" value="KDR71970.1"/>
    <property type="molecule type" value="Genomic_DNA"/>
</dbReference>
<sequence length="116" mass="13218">MTEEQRQLLHRPFAAVKAEFTDLDWQRWTQTALRMRQPHQPKPQRRVPRQSEARTQTNGTFVVLTNADLASFAPQDTIRASSSSSSSSFPFSSHSNVTHTRLPLPLSTSINTQLRD</sequence>
<accession>A0A067SM34</accession>
<reference evidence="3" key="1">
    <citation type="journal article" date="2014" name="Proc. Natl. Acad. Sci. U.S.A.">
        <title>Extensive sampling of basidiomycete genomes demonstrates inadequacy of the white-rot/brown-rot paradigm for wood decay fungi.</title>
        <authorList>
            <person name="Riley R."/>
            <person name="Salamov A.A."/>
            <person name="Brown D.W."/>
            <person name="Nagy L.G."/>
            <person name="Floudas D."/>
            <person name="Held B.W."/>
            <person name="Levasseur A."/>
            <person name="Lombard V."/>
            <person name="Morin E."/>
            <person name="Otillar R."/>
            <person name="Lindquist E.A."/>
            <person name="Sun H."/>
            <person name="LaButti K.M."/>
            <person name="Schmutz J."/>
            <person name="Jabbour D."/>
            <person name="Luo H."/>
            <person name="Baker S.E."/>
            <person name="Pisabarro A.G."/>
            <person name="Walton J.D."/>
            <person name="Blanchette R.A."/>
            <person name="Henrissat B."/>
            <person name="Martin F."/>
            <person name="Cullen D."/>
            <person name="Hibbett D.S."/>
            <person name="Grigoriev I.V."/>
        </authorList>
    </citation>
    <scope>NUCLEOTIDE SEQUENCE [LARGE SCALE GENOMIC DNA]</scope>
    <source>
        <strain evidence="3">CBS 339.88</strain>
    </source>
</reference>
<protein>
    <submittedName>
        <fullName evidence="2">Uncharacterized protein</fullName>
    </submittedName>
</protein>
<feature type="compositionally biased region" description="Polar residues" evidence="1">
    <location>
        <begin position="106"/>
        <end position="116"/>
    </location>
</feature>
<feature type="compositionally biased region" description="Low complexity" evidence="1">
    <location>
        <begin position="81"/>
        <end position="95"/>
    </location>
</feature>
<dbReference type="OrthoDB" id="2757916at2759"/>
<evidence type="ECO:0000313" key="2">
    <source>
        <dbReference type="EMBL" id="KDR71970.1"/>
    </source>
</evidence>
<feature type="region of interest" description="Disordered" evidence="1">
    <location>
        <begin position="76"/>
        <end position="116"/>
    </location>
</feature>
<feature type="region of interest" description="Disordered" evidence="1">
    <location>
        <begin position="34"/>
        <end position="59"/>
    </location>
</feature>